<dbReference type="InterPro" id="IPR027791">
    <property type="entry name" value="Galactosyl_T_C"/>
</dbReference>
<comment type="subcellular location">
    <subcellularLocation>
        <location evidence="1">Membrane</location>
        <topology evidence="1">Single-pass type II membrane protein</topology>
    </subcellularLocation>
</comment>
<dbReference type="PANTHER" id="PTHR19300:SF57">
    <property type="entry name" value="BETA-1,4-N-ACETYLGALACTOSAMINYLTRANSFERASE"/>
    <property type="match status" value="1"/>
</dbReference>
<evidence type="ECO:0000256" key="5">
    <source>
        <dbReference type="ARBA" id="ARBA00022679"/>
    </source>
</evidence>
<comment type="pathway">
    <text evidence="2 11">Protein modification; protein glycosylation.</text>
</comment>
<keyword evidence="15" id="KW-1185">Reference proteome</keyword>
<protein>
    <recommendedName>
        <fullName evidence="11">Beta-1,4-galactosyltransferase</fullName>
        <ecNumber evidence="11">2.4.1.-</ecNumber>
    </recommendedName>
</protein>
<dbReference type="EC" id="2.4.1.-" evidence="11"/>
<evidence type="ECO:0000256" key="3">
    <source>
        <dbReference type="ARBA" id="ARBA00005735"/>
    </source>
</evidence>
<evidence type="ECO:0000256" key="7">
    <source>
        <dbReference type="ARBA" id="ARBA00022968"/>
    </source>
</evidence>
<name>A0A8J4TE57_9TREM</name>
<gene>
    <name evidence="14" type="ORF">PHET_03450</name>
</gene>
<keyword evidence="9" id="KW-0472">Membrane</keyword>
<dbReference type="UniPathway" id="UPA00378"/>
<dbReference type="InterPro" id="IPR029044">
    <property type="entry name" value="Nucleotide-diphossugar_trans"/>
</dbReference>
<reference evidence="14" key="1">
    <citation type="submission" date="2019-05" db="EMBL/GenBank/DDBJ databases">
        <title>Annotation for the trematode Paragonimus heterotremus.</title>
        <authorList>
            <person name="Choi Y.-J."/>
        </authorList>
    </citation>
    <scope>NUCLEOTIDE SEQUENCE</scope>
    <source>
        <strain evidence="14">LC</strain>
    </source>
</reference>
<dbReference type="PANTHER" id="PTHR19300">
    <property type="entry name" value="BETA-1,4-GALACTOSYLTRANSFERASE"/>
    <property type="match status" value="1"/>
</dbReference>
<organism evidence="14 15">
    <name type="scientific">Paragonimus heterotremus</name>
    <dbReference type="NCBI Taxonomy" id="100268"/>
    <lineage>
        <taxon>Eukaryota</taxon>
        <taxon>Metazoa</taxon>
        <taxon>Spiralia</taxon>
        <taxon>Lophotrochozoa</taxon>
        <taxon>Platyhelminthes</taxon>
        <taxon>Trematoda</taxon>
        <taxon>Digenea</taxon>
        <taxon>Plagiorchiida</taxon>
        <taxon>Troglotremata</taxon>
        <taxon>Troglotrematidae</taxon>
        <taxon>Paragonimus</taxon>
    </lineage>
</organism>
<keyword evidence="6" id="KW-0812">Transmembrane</keyword>
<proteinExistence type="inferred from homology"/>
<dbReference type="GO" id="GO:0005975">
    <property type="term" value="P:carbohydrate metabolic process"/>
    <property type="evidence" value="ECO:0007669"/>
    <property type="project" value="InterPro"/>
</dbReference>
<evidence type="ECO:0000259" key="12">
    <source>
        <dbReference type="Pfam" id="PF02709"/>
    </source>
</evidence>
<comment type="similarity">
    <text evidence="3 11">Belongs to the glycosyltransferase 7 family.</text>
</comment>
<dbReference type="Gene3D" id="3.90.550.10">
    <property type="entry name" value="Spore Coat Polysaccharide Biosynthesis Protein SpsA, Chain A"/>
    <property type="match status" value="1"/>
</dbReference>
<evidence type="ECO:0000256" key="4">
    <source>
        <dbReference type="ARBA" id="ARBA00022676"/>
    </source>
</evidence>
<comment type="caution">
    <text evidence="14">The sequence shown here is derived from an EMBL/GenBank/DDBJ whole genome shotgun (WGS) entry which is preliminary data.</text>
</comment>
<keyword evidence="10 11" id="KW-0325">Glycoprotein</keyword>
<dbReference type="GO" id="GO:0008378">
    <property type="term" value="F:galactosyltransferase activity"/>
    <property type="evidence" value="ECO:0007669"/>
    <property type="project" value="TreeGrafter"/>
</dbReference>
<dbReference type="CDD" id="cd00899">
    <property type="entry name" value="b4GalT"/>
    <property type="match status" value="1"/>
</dbReference>
<evidence type="ECO:0000256" key="10">
    <source>
        <dbReference type="ARBA" id="ARBA00023180"/>
    </source>
</evidence>
<feature type="domain" description="Galactosyltransferase N-terminal" evidence="13">
    <location>
        <begin position="119"/>
        <end position="223"/>
    </location>
</feature>
<evidence type="ECO:0000256" key="2">
    <source>
        <dbReference type="ARBA" id="ARBA00004922"/>
    </source>
</evidence>
<accession>A0A8J4TE57</accession>
<dbReference type="AlphaFoldDB" id="A0A8J4TE57"/>
<evidence type="ECO:0000256" key="6">
    <source>
        <dbReference type="ARBA" id="ARBA00022692"/>
    </source>
</evidence>
<keyword evidence="4 11" id="KW-0328">Glycosyltransferase</keyword>
<feature type="domain" description="Galactosyltransferase C-terminal" evidence="12">
    <location>
        <begin position="229"/>
        <end position="304"/>
    </location>
</feature>
<evidence type="ECO:0000259" key="13">
    <source>
        <dbReference type="Pfam" id="PF13733"/>
    </source>
</evidence>
<dbReference type="Pfam" id="PF02709">
    <property type="entry name" value="Glyco_transf_7C"/>
    <property type="match status" value="1"/>
</dbReference>
<comment type="function">
    <text evidence="11">Catalyses the transfer of galactose onto proteins or lipids.</text>
</comment>
<dbReference type="GO" id="GO:0005794">
    <property type="term" value="C:Golgi apparatus"/>
    <property type="evidence" value="ECO:0007669"/>
    <property type="project" value="TreeGrafter"/>
</dbReference>
<evidence type="ECO:0000256" key="8">
    <source>
        <dbReference type="ARBA" id="ARBA00022989"/>
    </source>
</evidence>
<keyword evidence="8" id="KW-1133">Transmembrane helix</keyword>
<sequence length="371" mass="43055">MAHLQVFQMPSLGSLKRILLSVCLVCILLLFVAYVQRDVQSHLFLFRQPIIPVDPLVQNTTPFYFQFCPDILTNSVGPIKVFRDPLSWEQLRIKYVDTTSDNRSLSFSSVRPSTGENSSLKSNSLGLWSPIECRPRQTLAMIIPFRQRDEQLRVFLNHMHAFLRHQQLLYMIFVVEQLGTTHFNRAALLNIGFLESRRVANFDCFIFHDVDLLPQDDRIPYRCGDQPVHLSAALDLFQYKLLYATLFGGAVAMNRTQFERIRGFSNAYFGWGGEDDDLYQRVVHHGYKVFRYPNDIARYTMLRHNHEDLNQPNPVRHKLLRQSTKRFAHDGYPETEYTVVSAGPIHGGLYYHISVELMEKNILAKLNITSQ</sequence>
<dbReference type="InterPro" id="IPR027995">
    <property type="entry name" value="Galactosyl_T_N"/>
</dbReference>
<keyword evidence="5 11" id="KW-0808">Transferase</keyword>
<dbReference type="PRINTS" id="PR02050">
    <property type="entry name" value="B14GALTRFASE"/>
</dbReference>
<evidence type="ECO:0000313" key="15">
    <source>
        <dbReference type="Proteomes" id="UP000748531"/>
    </source>
</evidence>
<dbReference type="OrthoDB" id="10016069at2759"/>
<evidence type="ECO:0000256" key="11">
    <source>
        <dbReference type="RuleBase" id="RU368121"/>
    </source>
</evidence>
<dbReference type="Pfam" id="PF13733">
    <property type="entry name" value="Glyco_transf_7N"/>
    <property type="match status" value="1"/>
</dbReference>
<dbReference type="InterPro" id="IPR003859">
    <property type="entry name" value="Galactosyl_T"/>
</dbReference>
<dbReference type="SUPFAM" id="SSF53448">
    <property type="entry name" value="Nucleotide-diphospho-sugar transferases"/>
    <property type="match status" value="1"/>
</dbReference>
<dbReference type="EMBL" id="LUCH01001456">
    <property type="protein sequence ID" value="KAF5403039.1"/>
    <property type="molecule type" value="Genomic_DNA"/>
</dbReference>
<dbReference type="Proteomes" id="UP000748531">
    <property type="component" value="Unassembled WGS sequence"/>
</dbReference>
<evidence type="ECO:0000256" key="9">
    <source>
        <dbReference type="ARBA" id="ARBA00023136"/>
    </source>
</evidence>
<evidence type="ECO:0000256" key="1">
    <source>
        <dbReference type="ARBA" id="ARBA00004606"/>
    </source>
</evidence>
<evidence type="ECO:0000313" key="14">
    <source>
        <dbReference type="EMBL" id="KAF5403039.1"/>
    </source>
</evidence>
<keyword evidence="7 11" id="KW-0735">Signal-anchor</keyword>
<dbReference type="GO" id="GO:0016020">
    <property type="term" value="C:membrane"/>
    <property type="evidence" value="ECO:0007669"/>
    <property type="project" value="UniProtKB-SubCell"/>
</dbReference>